<accession>A0A1X7U7Z6</accession>
<sequence length="181" mass="20064">MFERILSKHEAVTTTLSLLGKAAMCISTEEKESISEAFVLLKPFLQAAEEIVRNEYISISIIIPLTKMLLKATSNCPNVPPLWPLLVQEKMAVSTLLNPRFKKLAFADLAAVDQPIRRLKSEVIDLTSAVPTHEALINDDTKSACGPPLTEHSLWASFDGKVCEATSHRTDSTDSFIEVRR</sequence>
<name>A0A1X7U7Z6_AMPQE</name>
<dbReference type="InParanoid" id="A0A1X7U7Z6"/>
<proteinExistence type="predicted"/>
<dbReference type="AlphaFoldDB" id="A0A1X7U7Z6"/>
<dbReference type="EnsemblMetazoa" id="Aqu2.1.23609_001">
    <property type="protein sequence ID" value="Aqu2.1.23609_001"/>
    <property type="gene ID" value="Aqu2.1.23609"/>
</dbReference>
<reference evidence="1" key="1">
    <citation type="submission" date="2017-05" db="UniProtKB">
        <authorList>
            <consortium name="EnsemblMetazoa"/>
        </authorList>
    </citation>
    <scope>IDENTIFICATION</scope>
</reference>
<protein>
    <submittedName>
        <fullName evidence="1">Uncharacterized protein</fullName>
    </submittedName>
</protein>
<evidence type="ECO:0000313" key="1">
    <source>
        <dbReference type="EnsemblMetazoa" id="Aqu2.1.23609_001"/>
    </source>
</evidence>
<dbReference type="OrthoDB" id="1607513at2759"/>
<organism evidence="1">
    <name type="scientific">Amphimedon queenslandica</name>
    <name type="common">Sponge</name>
    <dbReference type="NCBI Taxonomy" id="400682"/>
    <lineage>
        <taxon>Eukaryota</taxon>
        <taxon>Metazoa</taxon>
        <taxon>Porifera</taxon>
        <taxon>Demospongiae</taxon>
        <taxon>Heteroscleromorpha</taxon>
        <taxon>Haplosclerida</taxon>
        <taxon>Niphatidae</taxon>
        <taxon>Amphimedon</taxon>
    </lineage>
</organism>